<name>A0A1F7ZIA0_9EURO</name>
<dbReference type="GeneID" id="34455603"/>
<accession>A0A1F7ZIA0</accession>
<dbReference type="STRING" id="109264.A0A1F7ZIA0"/>
<dbReference type="AlphaFoldDB" id="A0A1F7ZIA0"/>
<dbReference type="Proteomes" id="UP000179179">
    <property type="component" value="Unassembled WGS sequence"/>
</dbReference>
<keyword evidence="2" id="KW-1185">Reference proteome</keyword>
<organism evidence="1 2">
    <name type="scientific">Aspergillus bombycis</name>
    <dbReference type="NCBI Taxonomy" id="109264"/>
    <lineage>
        <taxon>Eukaryota</taxon>
        <taxon>Fungi</taxon>
        <taxon>Dikarya</taxon>
        <taxon>Ascomycota</taxon>
        <taxon>Pezizomycotina</taxon>
        <taxon>Eurotiomycetes</taxon>
        <taxon>Eurotiomycetidae</taxon>
        <taxon>Eurotiales</taxon>
        <taxon>Aspergillaceae</taxon>
        <taxon>Aspergillus</taxon>
    </lineage>
</organism>
<reference evidence="1 2" key="1">
    <citation type="journal article" date="2016" name="Genome Biol. Evol.">
        <title>Draft genome sequence of an aflatoxigenic Aspergillus species, A. bombycis.</title>
        <authorList>
            <person name="Moore G.G."/>
            <person name="Mack B.M."/>
            <person name="Beltz S.B."/>
            <person name="Gilbert M.K."/>
        </authorList>
    </citation>
    <scope>NUCLEOTIDE SEQUENCE [LARGE SCALE GENOMIC DNA]</scope>
    <source>
        <strain evidence="2">NRRL 26010</strain>
    </source>
</reference>
<dbReference type="OrthoDB" id="2103397at2759"/>
<dbReference type="EMBL" id="LYCR01000256">
    <property type="protein sequence ID" value="OGM39180.1"/>
    <property type="molecule type" value="Genomic_DNA"/>
</dbReference>
<evidence type="ECO:0000313" key="2">
    <source>
        <dbReference type="Proteomes" id="UP000179179"/>
    </source>
</evidence>
<proteinExistence type="predicted"/>
<sequence length="305" mass="35364">MSIVSQLYKILKKGVTLELLHGFESRWIPSILIQPKFALNNTDLDTKTIYDIETESDIYSDIGSDSNTEDTTPIKLEWLNKLEKKVKALTTRVKDKRLQEELDEELDAAFLMARKESHEATSQGIPSLAVTQIPAEDVERTFKLKRSTNHRQIWHLRPEERRPVPDYLRSILVDYDLALGESPQNEAFIRARVDAVLLTTLARKKREELGQHGLEKSSRKRASTSSVESFKSLHWQFERHMKLRWPYRDEICMISGKTDYSLWYGDPTNPQSNLVVVETKRRGNDGRYRCLCYMGKAIKIGIIPR</sequence>
<evidence type="ECO:0000313" key="1">
    <source>
        <dbReference type="EMBL" id="OGM39180.1"/>
    </source>
</evidence>
<dbReference type="RefSeq" id="XP_022382898.1">
    <property type="nucleotide sequence ID" value="XM_022539341.1"/>
</dbReference>
<comment type="caution">
    <text evidence="1">The sequence shown here is derived from an EMBL/GenBank/DDBJ whole genome shotgun (WGS) entry which is preliminary data.</text>
</comment>
<protein>
    <submittedName>
        <fullName evidence="1">Uncharacterized protein</fullName>
    </submittedName>
</protein>
<gene>
    <name evidence="1" type="ORF">ABOM_012213</name>
</gene>